<evidence type="ECO:0000256" key="6">
    <source>
        <dbReference type="ARBA" id="ARBA00023136"/>
    </source>
</evidence>
<evidence type="ECO:0000256" key="2">
    <source>
        <dbReference type="ARBA" id="ARBA00005801"/>
    </source>
</evidence>
<keyword evidence="4 7" id="KW-0812">Transmembrane</keyword>
<dbReference type="eggNOG" id="COG1989">
    <property type="taxonomic scope" value="Bacteria"/>
</dbReference>
<keyword evidence="3" id="KW-1003">Cell membrane</keyword>
<evidence type="ECO:0000256" key="4">
    <source>
        <dbReference type="ARBA" id="ARBA00022692"/>
    </source>
</evidence>
<dbReference type="RefSeq" id="WP_023385717.1">
    <property type="nucleotide sequence ID" value="NZ_AXUN02000035.1"/>
</dbReference>
<reference evidence="10 11" key="1">
    <citation type="journal article" date="2014" name="Genome Announc.">
        <title>Genome Sequence of Youngiibacter fragilis, the Type Strain of the Genus Youngiibacter.</title>
        <authorList>
            <person name="Wawrik C.B."/>
            <person name="Callaghan A.V."/>
            <person name="Stamps B.W."/>
            <person name="Wawrik B."/>
        </authorList>
    </citation>
    <scope>NUCLEOTIDE SEQUENCE [LARGE SCALE GENOMIC DNA]</scope>
    <source>
        <strain evidence="10 11">232.1</strain>
    </source>
</reference>
<feature type="transmembrane region" description="Helical" evidence="7">
    <location>
        <begin position="119"/>
        <end position="137"/>
    </location>
</feature>
<evidence type="ECO:0000259" key="8">
    <source>
        <dbReference type="Pfam" id="PF01478"/>
    </source>
</evidence>
<feature type="transmembrane region" description="Helical" evidence="7">
    <location>
        <begin position="189"/>
        <end position="210"/>
    </location>
</feature>
<evidence type="ECO:0000256" key="7">
    <source>
        <dbReference type="SAM" id="Phobius"/>
    </source>
</evidence>
<proteinExistence type="inferred from homology"/>
<dbReference type="GO" id="GO:0005886">
    <property type="term" value="C:plasma membrane"/>
    <property type="evidence" value="ECO:0007669"/>
    <property type="project" value="UniProtKB-SubCell"/>
</dbReference>
<comment type="subcellular location">
    <subcellularLocation>
        <location evidence="1">Cell membrane</location>
        <topology evidence="1">Multi-pass membrane protein</topology>
    </subcellularLocation>
</comment>
<evidence type="ECO:0000313" key="10">
    <source>
        <dbReference type="EMBL" id="ETA82204.1"/>
    </source>
</evidence>
<keyword evidence="11" id="KW-1185">Reference proteome</keyword>
<comment type="caution">
    <text evidence="10">The sequence shown here is derived from an EMBL/GenBank/DDBJ whole genome shotgun (WGS) entry which is preliminary data.</text>
</comment>
<keyword evidence="6 7" id="KW-0472">Membrane</keyword>
<dbReference type="PANTHER" id="PTHR30487">
    <property type="entry name" value="TYPE 4 PREPILIN-LIKE PROTEINS LEADER PEPTIDE-PROCESSING ENZYME"/>
    <property type="match status" value="1"/>
</dbReference>
<dbReference type="PANTHER" id="PTHR30487:SF0">
    <property type="entry name" value="PREPILIN LEADER PEPTIDASE_N-METHYLTRANSFERASE-RELATED"/>
    <property type="match status" value="1"/>
</dbReference>
<feature type="domain" description="Prepilin type IV endopeptidase peptidase" evidence="8">
    <location>
        <begin position="101"/>
        <end position="205"/>
    </location>
</feature>
<dbReference type="Pfam" id="PF01478">
    <property type="entry name" value="Peptidase_A24"/>
    <property type="match status" value="1"/>
</dbReference>
<dbReference type="Proteomes" id="UP000017747">
    <property type="component" value="Unassembled WGS sequence"/>
</dbReference>
<keyword evidence="5 7" id="KW-1133">Transmembrane helix</keyword>
<sequence>MTSLFLIYGLIIGSFLNVLVFRLPLGENIAFPSSRCNECGKKLKPIHLIPVASYLYLKGKCGYCGKSISPQYPIVELTNGILYAIIYLRFGWSVESVIYAIAASLFIVIGILDFRYQDIFNVTIWFGLFLSAFFLAYQQLIYGRAAENILSGAVGFGLIVFVIILTKGGMGWGDAWLLLIIGMLLGPKLTAFAFFIASIVGGLVGTYLLLTRKMGRRDAVPFGPFLIIGFYCALLVGQEVVGAYLSAF</sequence>
<dbReference type="Pfam" id="PF06750">
    <property type="entry name" value="A24_N_bact"/>
    <property type="match status" value="1"/>
</dbReference>
<accession>V7IA33</accession>
<evidence type="ECO:0000313" key="11">
    <source>
        <dbReference type="Proteomes" id="UP000017747"/>
    </source>
</evidence>
<dbReference type="OrthoDB" id="9789291at2"/>
<dbReference type="Gene3D" id="1.20.120.1220">
    <property type="match status" value="1"/>
</dbReference>
<dbReference type="InterPro" id="IPR050882">
    <property type="entry name" value="Prepilin_peptidase/N-MTase"/>
</dbReference>
<dbReference type="EMBL" id="AXUN02000035">
    <property type="protein sequence ID" value="ETA82204.1"/>
    <property type="molecule type" value="Genomic_DNA"/>
</dbReference>
<name>V7IA33_9CLOT</name>
<dbReference type="STRING" id="994573.T472_0202375"/>
<evidence type="ECO:0000256" key="5">
    <source>
        <dbReference type="ARBA" id="ARBA00022989"/>
    </source>
</evidence>
<evidence type="ECO:0000259" key="9">
    <source>
        <dbReference type="Pfam" id="PF06750"/>
    </source>
</evidence>
<feature type="transmembrane region" description="Helical" evidence="7">
    <location>
        <begin position="149"/>
        <end position="169"/>
    </location>
</feature>
<dbReference type="GO" id="GO:0006465">
    <property type="term" value="P:signal peptide processing"/>
    <property type="evidence" value="ECO:0007669"/>
    <property type="project" value="TreeGrafter"/>
</dbReference>
<feature type="transmembrane region" description="Helical" evidence="7">
    <location>
        <begin position="6"/>
        <end position="25"/>
    </location>
</feature>
<comment type="similarity">
    <text evidence="2">Belongs to the peptidase A24 family.</text>
</comment>
<dbReference type="GO" id="GO:0004190">
    <property type="term" value="F:aspartic-type endopeptidase activity"/>
    <property type="evidence" value="ECO:0007669"/>
    <property type="project" value="InterPro"/>
</dbReference>
<protein>
    <submittedName>
        <fullName evidence="10">Peptidase A24</fullName>
    </submittedName>
</protein>
<evidence type="ECO:0000256" key="3">
    <source>
        <dbReference type="ARBA" id="ARBA00022475"/>
    </source>
</evidence>
<dbReference type="InterPro" id="IPR010627">
    <property type="entry name" value="Prepilin_pept_A24_N"/>
</dbReference>
<organism evidence="10 11">
    <name type="scientific">Youngiibacter fragilis 232.1</name>
    <dbReference type="NCBI Taxonomy" id="994573"/>
    <lineage>
        <taxon>Bacteria</taxon>
        <taxon>Bacillati</taxon>
        <taxon>Bacillota</taxon>
        <taxon>Clostridia</taxon>
        <taxon>Eubacteriales</taxon>
        <taxon>Clostridiaceae</taxon>
        <taxon>Youngiibacter</taxon>
    </lineage>
</organism>
<evidence type="ECO:0000256" key="1">
    <source>
        <dbReference type="ARBA" id="ARBA00004651"/>
    </source>
</evidence>
<gene>
    <name evidence="10" type="ORF">T472_0202375</name>
</gene>
<dbReference type="AlphaFoldDB" id="V7IA33"/>
<dbReference type="InterPro" id="IPR000045">
    <property type="entry name" value="Prepilin_IV_endopep_pep"/>
</dbReference>
<feature type="transmembrane region" description="Helical" evidence="7">
    <location>
        <begin position="222"/>
        <end position="245"/>
    </location>
</feature>
<feature type="transmembrane region" description="Helical" evidence="7">
    <location>
        <begin position="96"/>
        <end position="113"/>
    </location>
</feature>
<feature type="domain" description="Prepilin peptidase A24 N-terminal" evidence="9">
    <location>
        <begin position="7"/>
        <end position="90"/>
    </location>
</feature>